<dbReference type="RefSeq" id="WP_125306363.1">
    <property type="nucleotide sequence ID" value="NZ_RSEC01000021.1"/>
</dbReference>
<evidence type="ECO:0000313" key="1">
    <source>
        <dbReference type="EMBL" id="RSD23662.1"/>
    </source>
</evidence>
<gene>
    <name evidence="1" type="ORF">EIY87_04460</name>
</gene>
<dbReference type="EMBL" id="RSEC01000021">
    <property type="protein sequence ID" value="RSD23662.1"/>
    <property type="molecule type" value="Genomic_DNA"/>
</dbReference>
<organism evidence="1 2">
    <name type="scientific">Amycolatopsis eburnea</name>
    <dbReference type="NCBI Taxonomy" id="2267691"/>
    <lineage>
        <taxon>Bacteria</taxon>
        <taxon>Bacillati</taxon>
        <taxon>Actinomycetota</taxon>
        <taxon>Actinomycetes</taxon>
        <taxon>Pseudonocardiales</taxon>
        <taxon>Pseudonocardiaceae</taxon>
        <taxon>Amycolatopsis</taxon>
    </lineage>
</organism>
<evidence type="ECO:0000313" key="2">
    <source>
        <dbReference type="Proteomes" id="UP000267081"/>
    </source>
</evidence>
<comment type="caution">
    <text evidence="1">The sequence shown here is derived from an EMBL/GenBank/DDBJ whole genome shotgun (WGS) entry which is preliminary data.</text>
</comment>
<dbReference type="Proteomes" id="UP000267081">
    <property type="component" value="Unassembled WGS sequence"/>
</dbReference>
<name>A0A3R9EVS2_9PSEU</name>
<accession>A0A3R9EVS2</accession>
<proteinExistence type="predicted"/>
<keyword evidence="2" id="KW-1185">Reference proteome</keyword>
<dbReference type="AlphaFoldDB" id="A0A3R9EVS2"/>
<sequence length="70" mass="7501">MFIAGVGAHRVVGELDRARHLVADQPVREEVEDLPRRRAGLGLHHGVDALDQVAFRQISPISPGGSSSPP</sequence>
<reference evidence="1 2" key="1">
    <citation type="submission" date="2018-12" db="EMBL/GenBank/DDBJ databases">
        <title>Amycolatopsis eburnea sp. nov. actinomycete associate with arbuscular mycorrhiza fungal spore.</title>
        <authorList>
            <person name="Lumyong S."/>
            <person name="Chaiya L."/>
        </authorList>
    </citation>
    <scope>NUCLEOTIDE SEQUENCE [LARGE SCALE GENOMIC DNA]</scope>
    <source>
        <strain evidence="1 2">GLM-1</strain>
    </source>
</reference>
<protein>
    <submittedName>
        <fullName evidence="1">Uncharacterized protein</fullName>
    </submittedName>
</protein>